<evidence type="ECO:0000313" key="1">
    <source>
        <dbReference type="EMBL" id="KAA6373773.1"/>
    </source>
</evidence>
<proteinExistence type="predicted"/>
<protein>
    <submittedName>
        <fullName evidence="1">Uncharacterized protein</fullName>
    </submittedName>
</protein>
<dbReference type="AlphaFoldDB" id="A0A5J4UTX7"/>
<gene>
    <name evidence="1" type="ORF">EZS28_030700</name>
</gene>
<sequence>MKKCKLDEQGKKTEQIVQNRVVTPNASIHETKNNQRVTLKYEAVNDWENASHLASLREILDKWNVDIEMSLEEQNYGQAARTAERNHNP</sequence>
<dbReference type="EMBL" id="SNRW01012476">
    <property type="protein sequence ID" value="KAA6373773.1"/>
    <property type="molecule type" value="Genomic_DNA"/>
</dbReference>
<name>A0A5J4UTX7_9EUKA</name>
<accession>A0A5J4UTX7</accession>
<organism evidence="1 2">
    <name type="scientific">Streblomastix strix</name>
    <dbReference type="NCBI Taxonomy" id="222440"/>
    <lineage>
        <taxon>Eukaryota</taxon>
        <taxon>Metamonada</taxon>
        <taxon>Preaxostyla</taxon>
        <taxon>Oxymonadida</taxon>
        <taxon>Streblomastigidae</taxon>
        <taxon>Streblomastix</taxon>
    </lineage>
</organism>
<evidence type="ECO:0000313" key="2">
    <source>
        <dbReference type="Proteomes" id="UP000324800"/>
    </source>
</evidence>
<comment type="caution">
    <text evidence="1">The sequence shown here is derived from an EMBL/GenBank/DDBJ whole genome shotgun (WGS) entry which is preliminary data.</text>
</comment>
<dbReference type="Proteomes" id="UP000324800">
    <property type="component" value="Unassembled WGS sequence"/>
</dbReference>
<reference evidence="1 2" key="1">
    <citation type="submission" date="2019-03" db="EMBL/GenBank/DDBJ databases">
        <title>Single cell metagenomics reveals metabolic interactions within the superorganism composed of flagellate Streblomastix strix and complex community of Bacteroidetes bacteria on its surface.</title>
        <authorList>
            <person name="Treitli S.C."/>
            <person name="Kolisko M."/>
            <person name="Husnik F."/>
            <person name="Keeling P."/>
            <person name="Hampl V."/>
        </authorList>
    </citation>
    <scope>NUCLEOTIDE SEQUENCE [LARGE SCALE GENOMIC DNA]</scope>
    <source>
        <strain evidence="1">ST1C</strain>
    </source>
</reference>